<protein>
    <submittedName>
        <fullName evidence="1">Uncharacterized protein</fullName>
    </submittedName>
</protein>
<organism evidence="1 2">
    <name type="scientific">Gnathostoma spinigerum</name>
    <dbReference type="NCBI Taxonomy" id="75299"/>
    <lineage>
        <taxon>Eukaryota</taxon>
        <taxon>Metazoa</taxon>
        <taxon>Ecdysozoa</taxon>
        <taxon>Nematoda</taxon>
        <taxon>Chromadorea</taxon>
        <taxon>Rhabditida</taxon>
        <taxon>Spirurina</taxon>
        <taxon>Gnathostomatomorpha</taxon>
        <taxon>Gnathostomatoidea</taxon>
        <taxon>Gnathostomatidae</taxon>
        <taxon>Gnathostoma</taxon>
    </lineage>
</organism>
<dbReference type="AlphaFoldDB" id="A0ABD6EQ17"/>
<dbReference type="Proteomes" id="UP001608902">
    <property type="component" value="Unassembled WGS sequence"/>
</dbReference>
<accession>A0ABD6EQ17</accession>
<sequence>MLEKRNDEYLFLPDLLLLSVEVRDNVVVVVCDCNDSSLCSLPQATSHSMCKLFAVQSTDFLLSVSGTIDKKVSICKIWMMMMSDRSEEIQFLD</sequence>
<proteinExistence type="predicted"/>
<name>A0ABD6EQ17_9BILA</name>
<gene>
    <name evidence="1" type="ORF">AB6A40_008085</name>
</gene>
<comment type="caution">
    <text evidence="1">The sequence shown here is derived from an EMBL/GenBank/DDBJ whole genome shotgun (WGS) entry which is preliminary data.</text>
</comment>
<evidence type="ECO:0000313" key="1">
    <source>
        <dbReference type="EMBL" id="MFH4981376.1"/>
    </source>
</evidence>
<evidence type="ECO:0000313" key="2">
    <source>
        <dbReference type="Proteomes" id="UP001608902"/>
    </source>
</evidence>
<reference evidence="1 2" key="1">
    <citation type="submission" date="2024-08" db="EMBL/GenBank/DDBJ databases">
        <title>Gnathostoma spinigerum genome.</title>
        <authorList>
            <person name="Gonzalez-Bertolin B."/>
            <person name="Monzon S."/>
            <person name="Zaballos A."/>
            <person name="Jimenez P."/>
            <person name="Dekumyoy P."/>
            <person name="Varona S."/>
            <person name="Cuesta I."/>
            <person name="Sumanam S."/>
            <person name="Adisakwattana P."/>
            <person name="Gasser R.B."/>
            <person name="Hernandez-Gonzalez A."/>
            <person name="Young N.D."/>
            <person name="Perteguer M.J."/>
        </authorList>
    </citation>
    <scope>NUCLEOTIDE SEQUENCE [LARGE SCALE GENOMIC DNA]</scope>
    <source>
        <strain evidence="1">AL3</strain>
        <tissue evidence="1">Liver</tissue>
    </source>
</reference>
<keyword evidence="2" id="KW-1185">Reference proteome</keyword>
<dbReference type="EMBL" id="JBGFUD010007082">
    <property type="protein sequence ID" value="MFH4981376.1"/>
    <property type="molecule type" value="Genomic_DNA"/>
</dbReference>